<accession>M3AHV3</accession>
<evidence type="ECO:0000256" key="2">
    <source>
        <dbReference type="SAM" id="MobiDB-lite"/>
    </source>
</evidence>
<feature type="region of interest" description="Disordered" evidence="2">
    <location>
        <begin position="610"/>
        <end position="633"/>
    </location>
</feature>
<dbReference type="GO" id="GO:0005524">
    <property type="term" value="F:ATP binding"/>
    <property type="evidence" value="ECO:0007669"/>
    <property type="project" value="InterPro"/>
</dbReference>
<dbReference type="PANTHER" id="PTHR44167">
    <property type="entry name" value="OVARIAN-SPECIFIC SERINE/THREONINE-PROTEIN KINASE LOK-RELATED"/>
    <property type="match status" value="1"/>
</dbReference>
<dbReference type="AlphaFoldDB" id="M3AHV3"/>
<evidence type="ECO:0000313" key="5">
    <source>
        <dbReference type="EMBL" id="EME76773.1"/>
    </source>
</evidence>
<dbReference type="PROSITE" id="PS50011">
    <property type="entry name" value="PROTEIN_KINASE_DOM"/>
    <property type="match status" value="1"/>
</dbReference>
<dbReference type="EMBL" id="KB446575">
    <property type="protein sequence ID" value="EME76773.1"/>
    <property type="molecule type" value="Genomic_DNA"/>
</dbReference>
<keyword evidence="6" id="KW-1185">Reference proteome</keyword>
<evidence type="ECO:0000259" key="3">
    <source>
        <dbReference type="PROSITE" id="PS50006"/>
    </source>
</evidence>
<dbReference type="PROSITE" id="PS50006">
    <property type="entry name" value="FHA_DOMAIN"/>
    <property type="match status" value="1"/>
</dbReference>
<dbReference type="SMART" id="SM00220">
    <property type="entry name" value="S_TKc"/>
    <property type="match status" value="1"/>
</dbReference>
<dbReference type="SUPFAM" id="SSF56112">
    <property type="entry name" value="Protein kinase-like (PK-like)"/>
    <property type="match status" value="1"/>
</dbReference>
<gene>
    <name evidence="5" type="ORF">MYCFIDRAFT_217161</name>
</gene>
<dbReference type="GO" id="GO:0004674">
    <property type="term" value="F:protein serine/threonine kinase activity"/>
    <property type="evidence" value="ECO:0007669"/>
    <property type="project" value="TreeGrafter"/>
</dbReference>
<dbReference type="Proteomes" id="UP000016932">
    <property type="component" value="Unassembled WGS sequence"/>
</dbReference>
<dbReference type="InterPro" id="IPR000253">
    <property type="entry name" value="FHA_dom"/>
</dbReference>
<dbReference type="Pfam" id="PF00069">
    <property type="entry name" value="Pkinase"/>
    <property type="match status" value="1"/>
</dbReference>
<dbReference type="OrthoDB" id="3644485at2759"/>
<dbReference type="RefSeq" id="XP_007932618.1">
    <property type="nucleotide sequence ID" value="XM_007934427.1"/>
</dbReference>
<evidence type="ECO:0000259" key="4">
    <source>
        <dbReference type="PROSITE" id="PS50011"/>
    </source>
</evidence>
<evidence type="ECO:0000313" key="6">
    <source>
        <dbReference type="Proteomes" id="UP000016932"/>
    </source>
</evidence>
<sequence length="633" mass="69191">MLNREAEADADAGADFDPFAQLADCGGDTQSFSSRLAATYADVNNVNASADADAARDSQAADAPTSTALNVFTLRAANYAALASMRRLTEVVTSQPLLKSYEHARQFIQFDPPQSAASALGLRDSSPLSVPSSFAAGQDNELSVPSAQPSSPSIVSHAPDFNAIVNSCSWLVSLAHVIRDPKLGWVLGRDDDKADLPLKPNSPTMVRLVHASFRYDPSGQLQLYALRKGVTLDGVTLPEGEKRTLHAESHNIGIADMSFTFQSARRRDEDSAFRQHLQHWAHGLDLDIHPHKYLCATPKHVDILAGRYRVLAVVGVGGLQSINDGRTTIFGGVDDKTNTAVAIKTCKRLDQRSANAVADEAAIYRNITSAMPAPPSVADFVLRLHDEVPPILELPIDQRDTVHLVFSPLADSDLHSYAFGTQSYLDVPTAIAQCLLAVQWLHSIGWIHRDIKPSNIGVRSHPFRIVLLDLAQAINPKTSPDACVPRPGTLGTLGYLAPELENAAFCPSPASPKYDSKVDIFSLGVVALDLLHRPPSHHQDVEWTRNPNPFLNKHGGEYQRFKSAIARLRCSDRLSPEFLISQMLEPYPTMRLDADSALRHPFLETAVKEQRMQLEKAKEAQTQPGEKRQRSGS</sequence>
<dbReference type="CDD" id="cd00180">
    <property type="entry name" value="PKc"/>
    <property type="match status" value="1"/>
</dbReference>
<dbReference type="PANTHER" id="PTHR44167:SF30">
    <property type="entry name" value="PHOSPHORYLASE KINASE"/>
    <property type="match status" value="1"/>
</dbReference>
<dbReference type="Gene3D" id="1.10.510.10">
    <property type="entry name" value="Transferase(Phosphotransferase) domain 1"/>
    <property type="match status" value="1"/>
</dbReference>
<evidence type="ECO:0008006" key="7">
    <source>
        <dbReference type="Google" id="ProtNLM"/>
    </source>
</evidence>
<dbReference type="HOGENOM" id="CLU_432193_0_0_1"/>
<protein>
    <recommendedName>
        <fullName evidence="7">Protein kinase domain-containing protein</fullName>
    </recommendedName>
</protein>
<dbReference type="KEGG" id="pfj:MYCFIDRAFT_217161"/>
<dbReference type="GO" id="GO:0005634">
    <property type="term" value="C:nucleus"/>
    <property type="evidence" value="ECO:0007669"/>
    <property type="project" value="TreeGrafter"/>
</dbReference>
<dbReference type="GeneID" id="19338365"/>
<dbReference type="InterPro" id="IPR011009">
    <property type="entry name" value="Kinase-like_dom_sf"/>
</dbReference>
<dbReference type="STRING" id="383855.M3AHV3"/>
<dbReference type="VEuPathDB" id="FungiDB:MYCFIDRAFT_217161"/>
<feature type="domain" description="FHA" evidence="3">
    <location>
        <begin position="185"/>
        <end position="237"/>
    </location>
</feature>
<evidence type="ECO:0000256" key="1">
    <source>
        <dbReference type="ARBA" id="ARBA00005575"/>
    </source>
</evidence>
<dbReference type="InterPro" id="IPR000719">
    <property type="entry name" value="Prot_kinase_dom"/>
</dbReference>
<name>M3AHV3_PSEFD</name>
<feature type="domain" description="Protein kinase" evidence="4">
    <location>
        <begin position="308"/>
        <end position="603"/>
    </location>
</feature>
<reference evidence="5 6" key="1">
    <citation type="journal article" date="2012" name="PLoS Pathog.">
        <title>Diverse lifestyles and strategies of plant pathogenesis encoded in the genomes of eighteen Dothideomycetes fungi.</title>
        <authorList>
            <person name="Ohm R.A."/>
            <person name="Feau N."/>
            <person name="Henrissat B."/>
            <person name="Schoch C.L."/>
            <person name="Horwitz B.A."/>
            <person name="Barry K.W."/>
            <person name="Condon B.J."/>
            <person name="Copeland A.C."/>
            <person name="Dhillon B."/>
            <person name="Glaser F."/>
            <person name="Hesse C.N."/>
            <person name="Kosti I."/>
            <person name="LaButti K."/>
            <person name="Lindquist E.A."/>
            <person name="Lucas S."/>
            <person name="Salamov A.A."/>
            <person name="Bradshaw R.E."/>
            <person name="Ciuffetti L."/>
            <person name="Hamelin R.C."/>
            <person name="Kema G.H.J."/>
            <person name="Lawrence C."/>
            <person name="Scott J.A."/>
            <person name="Spatafora J.W."/>
            <person name="Turgeon B.G."/>
            <person name="de Wit P.J.G.M."/>
            <person name="Zhong S."/>
            <person name="Goodwin S.B."/>
            <person name="Grigoriev I.V."/>
        </authorList>
    </citation>
    <scope>NUCLEOTIDE SEQUENCE [LARGE SCALE GENOMIC DNA]</scope>
    <source>
        <strain evidence="5 6">CIRAD86</strain>
    </source>
</reference>
<organism evidence="5 6">
    <name type="scientific">Pseudocercospora fijiensis (strain CIRAD86)</name>
    <name type="common">Black leaf streak disease fungus</name>
    <name type="synonym">Mycosphaerella fijiensis</name>
    <dbReference type="NCBI Taxonomy" id="383855"/>
    <lineage>
        <taxon>Eukaryota</taxon>
        <taxon>Fungi</taxon>
        <taxon>Dikarya</taxon>
        <taxon>Ascomycota</taxon>
        <taxon>Pezizomycotina</taxon>
        <taxon>Dothideomycetes</taxon>
        <taxon>Dothideomycetidae</taxon>
        <taxon>Mycosphaerellales</taxon>
        <taxon>Mycosphaerellaceae</taxon>
        <taxon>Pseudocercospora</taxon>
    </lineage>
</organism>
<proteinExistence type="inferred from homology"/>
<dbReference type="GO" id="GO:0044773">
    <property type="term" value="P:mitotic DNA damage checkpoint signaling"/>
    <property type="evidence" value="ECO:0007669"/>
    <property type="project" value="TreeGrafter"/>
</dbReference>
<dbReference type="eggNOG" id="KOG0599">
    <property type="taxonomic scope" value="Eukaryota"/>
</dbReference>
<comment type="similarity">
    <text evidence="1">Belongs to the protein kinase superfamily. CAMK Ser/Thr protein kinase family. CHEK2 subfamily.</text>
</comment>